<dbReference type="OrthoDB" id="8964853at2759"/>
<reference evidence="2 3" key="1">
    <citation type="submission" date="2014-04" db="EMBL/GenBank/DDBJ databases">
        <title>Evolutionary Origins and Diversification of the Mycorrhizal Mutualists.</title>
        <authorList>
            <consortium name="DOE Joint Genome Institute"/>
            <consortium name="Mycorrhizal Genomics Consortium"/>
            <person name="Kohler A."/>
            <person name="Kuo A."/>
            <person name="Nagy L.G."/>
            <person name="Floudas D."/>
            <person name="Copeland A."/>
            <person name="Barry K.W."/>
            <person name="Cichocki N."/>
            <person name="Veneault-Fourrey C."/>
            <person name="LaButti K."/>
            <person name="Lindquist E.A."/>
            <person name="Lipzen A."/>
            <person name="Lundell T."/>
            <person name="Morin E."/>
            <person name="Murat C."/>
            <person name="Riley R."/>
            <person name="Ohm R."/>
            <person name="Sun H."/>
            <person name="Tunlid A."/>
            <person name="Henrissat B."/>
            <person name="Grigoriev I.V."/>
            <person name="Hibbett D.S."/>
            <person name="Martin F."/>
        </authorList>
    </citation>
    <scope>NUCLEOTIDE SEQUENCE [LARGE SCALE GENOMIC DNA]</scope>
    <source>
        <strain evidence="2 3">MD-312</strain>
    </source>
</reference>
<keyword evidence="3" id="KW-1185">Reference proteome</keyword>
<evidence type="ECO:0000313" key="3">
    <source>
        <dbReference type="Proteomes" id="UP000053820"/>
    </source>
</evidence>
<proteinExistence type="predicted"/>
<gene>
    <name evidence="2" type="ORF">HYDPIDRAFT_118210</name>
</gene>
<accession>A0A0C9W9T4</accession>
<dbReference type="Proteomes" id="UP000053820">
    <property type="component" value="Unassembled WGS sequence"/>
</dbReference>
<organism evidence="2 3">
    <name type="scientific">Hydnomerulius pinastri MD-312</name>
    <dbReference type="NCBI Taxonomy" id="994086"/>
    <lineage>
        <taxon>Eukaryota</taxon>
        <taxon>Fungi</taxon>
        <taxon>Dikarya</taxon>
        <taxon>Basidiomycota</taxon>
        <taxon>Agaricomycotina</taxon>
        <taxon>Agaricomycetes</taxon>
        <taxon>Agaricomycetidae</taxon>
        <taxon>Boletales</taxon>
        <taxon>Boletales incertae sedis</taxon>
        <taxon>Leucogyrophana</taxon>
    </lineage>
</organism>
<feature type="region of interest" description="Disordered" evidence="1">
    <location>
        <begin position="118"/>
        <end position="141"/>
    </location>
</feature>
<evidence type="ECO:0000313" key="2">
    <source>
        <dbReference type="EMBL" id="KIJ59712.1"/>
    </source>
</evidence>
<dbReference type="AlphaFoldDB" id="A0A0C9W9T4"/>
<evidence type="ECO:0000256" key="1">
    <source>
        <dbReference type="SAM" id="MobiDB-lite"/>
    </source>
</evidence>
<feature type="region of interest" description="Disordered" evidence="1">
    <location>
        <begin position="175"/>
        <end position="219"/>
    </location>
</feature>
<feature type="compositionally biased region" description="Polar residues" evidence="1">
    <location>
        <begin position="118"/>
        <end position="128"/>
    </location>
</feature>
<protein>
    <submittedName>
        <fullName evidence="2">Uncharacterized protein</fullName>
    </submittedName>
</protein>
<name>A0A0C9W9T4_9AGAM</name>
<feature type="compositionally biased region" description="Low complexity" evidence="1">
    <location>
        <begin position="175"/>
        <end position="185"/>
    </location>
</feature>
<sequence>MDDGEDVMTANAAAMLKNAGYGHNMPGGNTPQTDINIAHLMPRGPPSSHGGPMIAQMPPSVSFENPVMPSLYEPQVNPHFSGASFAGQHQGMGPDIEKVAAWSANMYSAYNTQQLQMHAQRNMHTPPSGSHGVPHSASPASAGGYADHVLLANMKRQQMLALQHQHGALAYAADGDDASSVGSSHSGRERSGSFSAGSGYGSPPHGTSPGGYDMPGVQSEFGKRMSAAGLHINTGVPGSWPGRGEDGMSGMVMKQALSSSINVGGGNGGGYGMMM</sequence>
<dbReference type="EMBL" id="KN839882">
    <property type="protein sequence ID" value="KIJ59712.1"/>
    <property type="molecule type" value="Genomic_DNA"/>
</dbReference>
<dbReference type="HOGENOM" id="CLU_1012145_0_0_1"/>